<dbReference type="EMBL" id="KV722448">
    <property type="protein sequence ID" value="OCH88597.1"/>
    <property type="molecule type" value="Genomic_DNA"/>
</dbReference>
<sequence length="307" mass="34415">MTDSSETQTNLVPPQEKAFDAGTTFEPSESELAFLQKQTGIQDVEELKQHVMTVQKKALKVFPYGCIRRYAFTRLKIGRQPKYSYFLKMGKERPGAIFLDIGCAFGTDAREAIADGYPMENVVASDLQSEFWQLGHELYRSTSETFPVPFIGGDAFDPNFLAPVPPFTAAPTTPRPDLRGLTTLTPLLGHVSFIHAFAFFHLFNEERQLQLARSVAGLLSPEPGSMIFGGHGGRPEKGYRVESGTRRGTYMFCHSPETWKELWDGQVFPKGSVEVEAYLVERPALDVNPNAAEDAHFYHLVWTVTRL</sequence>
<keyword evidence="6" id="KW-1185">Reference proteome</keyword>
<dbReference type="AlphaFoldDB" id="A0A8E2AXT4"/>
<evidence type="ECO:0008006" key="7">
    <source>
        <dbReference type="Google" id="ProtNLM"/>
    </source>
</evidence>
<dbReference type="OrthoDB" id="2094832at2759"/>
<dbReference type="Proteomes" id="UP000250043">
    <property type="component" value="Unassembled WGS sequence"/>
</dbReference>
<dbReference type="PANTHER" id="PTHR35897">
    <property type="entry name" value="METHYLTRANSFERASE AUSD"/>
    <property type="match status" value="1"/>
</dbReference>
<dbReference type="GO" id="GO:0016740">
    <property type="term" value="F:transferase activity"/>
    <property type="evidence" value="ECO:0007669"/>
    <property type="project" value="UniProtKB-KW"/>
</dbReference>
<dbReference type="InterPro" id="IPR051654">
    <property type="entry name" value="Meroterpenoid_MTases"/>
</dbReference>
<dbReference type="PANTHER" id="PTHR35897:SF1">
    <property type="entry name" value="METHYLTRANSFERASE AUSD"/>
    <property type="match status" value="1"/>
</dbReference>
<proteinExistence type="inferred from homology"/>
<comment type="similarity">
    <text evidence="4">Belongs to the class I-like SAM-binding methyltransferase superfamily.</text>
</comment>
<evidence type="ECO:0000256" key="2">
    <source>
        <dbReference type="ARBA" id="ARBA00022679"/>
    </source>
</evidence>
<dbReference type="Gene3D" id="3.40.50.150">
    <property type="entry name" value="Vaccinia Virus protein VP39"/>
    <property type="match status" value="1"/>
</dbReference>
<protein>
    <recommendedName>
        <fullName evidence="7">Methyltransferase domain-containing protein</fullName>
    </recommendedName>
</protein>
<evidence type="ECO:0000313" key="5">
    <source>
        <dbReference type="EMBL" id="OCH88597.1"/>
    </source>
</evidence>
<evidence type="ECO:0000313" key="6">
    <source>
        <dbReference type="Proteomes" id="UP000250043"/>
    </source>
</evidence>
<evidence type="ECO:0000256" key="3">
    <source>
        <dbReference type="ARBA" id="ARBA00022691"/>
    </source>
</evidence>
<reference evidence="5 6" key="1">
    <citation type="submission" date="2016-07" db="EMBL/GenBank/DDBJ databases">
        <title>Draft genome of the white-rot fungus Obba rivulosa 3A-2.</title>
        <authorList>
            <consortium name="DOE Joint Genome Institute"/>
            <person name="Miettinen O."/>
            <person name="Riley R."/>
            <person name="Acob R."/>
            <person name="Barry K."/>
            <person name="Cullen D."/>
            <person name="De Vries R."/>
            <person name="Hainaut M."/>
            <person name="Hatakka A."/>
            <person name="Henrissat B."/>
            <person name="Hilden K."/>
            <person name="Kuo R."/>
            <person name="Labutti K."/>
            <person name="Lipzen A."/>
            <person name="Makela M.R."/>
            <person name="Sandor L."/>
            <person name="Spatafora J.W."/>
            <person name="Grigoriev I.V."/>
            <person name="Hibbett D.S."/>
        </authorList>
    </citation>
    <scope>NUCLEOTIDE SEQUENCE [LARGE SCALE GENOMIC DNA]</scope>
    <source>
        <strain evidence="5 6">3A-2</strain>
    </source>
</reference>
<dbReference type="SUPFAM" id="SSF53335">
    <property type="entry name" value="S-adenosyl-L-methionine-dependent methyltransferases"/>
    <property type="match status" value="1"/>
</dbReference>
<evidence type="ECO:0000256" key="1">
    <source>
        <dbReference type="ARBA" id="ARBA00005179"/>
    </source>
</evidence>
<comment type="pathway">
    <text evidence="1">Secondary metabolite biosynthesis.</text>
</comment>
<keyword evidence="3" id="KW-0949">S-adenosyl-L-methionine</keyword>
<gene>
    <name evidence="5" type="ORF">OBBRIDRAFT_795067</name>
</gene>
<accession>A0A8E2AXT4</accession>
<dbReference type="InterPro" id="IPR029063">
    <property type="entry name" value="SAM-dependent_MTases_sf"/>
</dbReference>
<evidence type="ECO:0000256" key="4">
    <source>
        <dbReference type="ARBA" id="ARBA00038314"/>
    </source>
</evidence>
<organism evidence="5 6">
    <name type="scientific">Obba rivulosa</name>
    <dbReference type="NCBI Taxonomy" id="1052685"/>
    <lineage>
        <taxon>Eukaryota</taxon>
        <taxon>Fungi</taxon>
        <taxon>Dikarya</taxon>
        <taxon>Basidiomycota</taxon>
        <taxon>Agaricomycotina</taxon>
        <taxon>Agaricomycetes</taxon>
        <taxon>Polyporales</taxon>
        <taxon>Gelatoporiaceae</taxon>
        <taxon>Obba</taxon>
    </lineage>
</organism>
<name>A0A8E2AXT4_9APHY</name>
<keyword evidence="2" id="KW-0808">Transferase</keyword>